<feature type="region of interest" description="Disordered" evidence="5">
    <location>
        <begin position="447"/>
        <end position="495"/>
    </location>
</feature>
<feature type="compositionally biased region" description="Pro residues" evidence="5">
    <location>
        <begin position="230"/>
        <end position="239"/>
    </location>
</feature>
<dbReference type="InterPro" id="IPR007219">
    <property type="entry name" value="XnlR_reg_dom"/>
</dbReference>
<protein>
    <submittedName>
        <fullName evidence="7">Fungal specific transcription factor domain family protein</fullName>
    </submittedName>
</protein>
<dbReference type="InterPro" id="IPR001138">
    <property type="entry name" value="Zn2Cys6_DnaBD"/>
</dbReference>
<dbReference type="Gene3D" id="4.10.240.10">
    <property type="entry name" value="Zn(2)-C6 fungal-type DNA-binding domain"/>
    <property type="match status" value="1"/>
</dbReference>
<proteinExistence type="predicted"/>
<keyword evidence="3" id="KW-0804">Transcription</keyword>
<evidence type="ECO:0000256" key="2">
    <source>
        <dbReference type="ARBA" id="ARBA00023015"/>
    </source>
</evidence>
<dbReference type="OrthoDB" id="3364175at2759"/>
<reference evidence="7" key="1">
    <citation type="submission" date="2020-03" db="EMBL/GenBank/DDBJ databases">
        <title>FDA dAtabase for Regulatory Grade micrObial Sequences (FDA-ARGOS): Supporting development and validation of Infectious Disease Dx tests.</title>
        <authorList>
            <person name="Campos J."/>
            <person name="Goldberg B."/>
            <person name="Tallon L."/>
            <person name="Sadzewicz L."/>
            <person name="Vavikolanu K."/>
            <person name="Mehta A."/>
            <person name="Aluvathingal J."/>
            <person name="Nadendla S."/>
            <person name="Nandy P."/>
            <person name="Geyer C."/>
            <person name="Yan Y."/>
            <person name="Sichtig H."/>
        </authorList>
    </citation>
    <scope>NUCLEOTIDE SEQUENCE [LARGE SCALE GENOMIC DNA]</scope>
    <source>
        <strain evidence="7">FDAARGOS_652</strain>
    </source>
</reference>
<feature type="compositionally biased region" description="Polar residues" evidence="5">
    <location>
        <begin position="480"/>
        <end position="490"/>
    </location>
</feature>
<feature type="compositionally biased region" description="Polar residues" evidence="5">
    <location>
        <begin position="338"/>
        <end position="358"/>
    </location>
</feature>
<dbReference type="SUPFAM" id="SSF57701">
    <property type="entry name" value="Zn2/Cys6 DNA-binding domain"/>
    <property type="match status" value="1"/>
</dbReference>
<dbReference type="Pfam" id="PF04082">
    <property type="entry name" value="Fungal_trans"/>
    <property type="match status" value="1"/>
</dbReference>
<dbReference type="CDD" id="cd12148">
    <property type="entry name" value="fungal_TF_MHR"/>
    <property type="match status" value="1"/>
</dbReference>
<feature type="compositionally biased region" description="Low complexity" evidence="5">
    <location>
        <begin position="280"/>
        <end position="291"/>
    </location>
</feature>
<feature type="domain" description="Zn(2)-C6 fungal-type" evidence="6">
    <location>
        <begin position="47"/>
        <end position="76"/>
    </location>
</feature>
<dbReference type="InterPro" id="IPR051127">
    <property type="entry name" value="Fungal_SecMet_Regulators"/>
</dbReference>
<evidence type="ECO:0000256" key="3">
    <source>
        <dbReference type="ARBA" id="ARBA00023163"/>
    </source>
</evidence>
<gene>
    <name evidence="7" type="ORF">FOB60_005327</name>
</gene>
<feature type="compositionally biased region" description="Low complexity" evidence="5">
    <location>
        <begin position="175"/>
        <end position="189"/>
    </location>
</feature>
<accession>A0A8X7NJ19</accession>
<dbReference type="GO" id="GO:0006351">
    <property type="term" value="P:DNA-templated transcription"/>
    <property type="evidence" value="ECO:0007669"/>
    <property type="project" value="InterPro"/>
</dbReference>
<comment type="caution">
    <text evidence="7">The sequence shown here is derived from an EMBL/GenBank/DDBJ whole genome shotgun (WGS) entry which is preliminary data.</text>
</comment>
<feature type="compositionally biased region" description="Pro residues" evidence="5">
    <location>
        <begin position="160"/>
        <end position="174"/>
    </location>
</feature>
<dbReference type="SMART" id="SM00066">
    <property type="entry name" value="GAL4"/>
    <property type="match status" value="1"/>
</dbReference>
<feature type="compositionally biased region" description="Low complexity" evidence="5">
    <location>
        <begin position="215"/>
        <end position="229"/>
    </location>
</feature>
<dbReference type="PROSITE" id="PS50048">
    <property type="entry name" value="ZN2_CY6_FUNGAL_2"/>
    <property type="match status" value="1"/>
</dbReference>
<evidence type="ECO:0000256" key="5">
    <source>
        <dbReference type="SAM" id="MobiDB-lite"/>
    </source>
</evidence>
<dbReference type="GO" id="GO:0003677">
    <property type="term" value="F:DNA binding"/>
    <property type="evidence" value="ECO:0007669"/>
    <property type="project" value="InterPro"/>
</dbReference>
<feature type="compositionally biased region" description="Low complexity" evidence="5">
    <location>
        <begin position="298"/>
        <end position="314"/>
    </location>
</feature>
<dbReference type="GO" id="GO:0008270">
    <property type="term" value="F:zinc ion binding"/>
    <property type="evidence" value="ECO:0007669"/>
    <property type="project" value="InterPro"/>
</dbReference>
<evidence type="ECO:0000313" key="8">
    <source>
        <dbReference type="Proteomes" id="UP000590412"/>
    </source>
</evidence>
<feature type="compositionally biased region" description="Pro residues" evidence="5">
    <location>
        <begin position="15"/>
        <end position="27"/>
    </location>
</feature>
<dbReference type="Pfam" id="PF00172">
    <property type="entry name" value="Zn_clus"/>
    <property type="match status" value="1"/>
</dbReference>
<dbReference type="Proteomes" id="UP000590412">
    <property type="component" value="Unassembled WGS sequence"/>
</dbReference>
<evidence type="ECO:0000313" key="7">
    <source>
        <dbReference type="EMBL" id="KAF6044234.1"/>
    </source>
</evidence>
<feature type="compositionally biased region" description="Low complexity" evidence="5">
    <location>
        <begin position="366"/>
        <end position="378"/>
    </location>
</feature>
<dbReference type="PANTHER" id="PTHR47424">
    <property type="entry name" value="REGULATORY PROTEIN GAL4"/>
    <property type="match status" value="1"/>
</dbReference>
<feature type="region of interest" description="Disordered" evidence="5">
    <location>
        <begin position="1"/>
        <end position="46"/>
    </location>
</feature>
<feature type="compositionally biased region" description="Low complexity" evidence="5">
    <location>
        <begin position="124"/>
        <end position="159"/>
    </location>
</feature>
<name>A0A8X7NJ19_CANPA</name>
<dbReference type="AlphaFoldDB" id="A0A8X7NJ19"/>
<dbReference type="CDD" id="cd00067">
    <property type="entry name" value="GAL4"/>
    <property type="match status" value="1"/>
</dbReference>
<evidence type="ECO:0000256" key="4">
    <source>
        <dbReference type="ARBA" id="ARBA00023242"/>
    </source>
</evidence>
<evidence type="ECO:0000259" key="6">
    <source>
        <dbReference type="PROSITE" id="PS50048"/>
    </source>
</evidence>
<organism evidence="7 8">
    <name type="scientific">Candida parapsilosis</name>
    <name type="common">Yeast</name>
    <dbReference type="NCBI Taxonomy" id="5480"/>
    <lineage>
        <taxon>Eukaryota</taxon>
        <taxon>Fungi</taxon>
        <taxon>Dikarya</taxon>
        <taxon>Ascomycota</taxon>
        <taxon>Saccharomycotina</taxon>
        <taxon>Pichiomycetes</taxon>
        <taxon>Debaryomycetaceae</taxon>
        <taxon>Candida/Lodderomyces clade</taxon>
        <taxon>Candida</taxon>
    </lineage>
</organism>
<feature type="compositionally biased region" description="Polar residues" evidence="5">
    <location>
        <begin position="459"/>
        <end position="472"/>
    </location>
</feature>
<dbReference type="InterPro" id="IPR036864">
    <property type="entry name" value="Zn2-C6_fun-type_DNA-bd_sf"/>
</dbReference>
<feature type="region of interest" description="Disordered" evidence="5">
    <location>
        <begin position="100"/>
        <end position="408"/>
    </location>
</feature>
<dbReference type="PROSITE" id="PS00463">
    <property type="entry name" value="ZN2_CY6_FUNGAL_1"/>
    <property type="match status" value="1"/>
</dbReference>
<dbReference type="GO" id="GO:0000981">
    <property type="term" value="F:DNA-binding transcription factor activity, RNA polymerase II-specific"/>
    <property type="evidence" value="ECO:0007669"/>
    <property type="project" value="InterPro"/>
</dbReference>
<keyword evidence="2" id="KW-0805">Transcription regulation</keyword>
<dbReference type="EMBL" id="JABWAB010000011">
    <property type="protein sequence ID" value="KAF6044234.1"/>
    <property type="molecule type" value="Genomic_DNA"/>
</dbReference>
<evidence type="ECO:0000256" key="1">
    <source>
        <dbReference type="ARBA" id="ARBA00022723"/>
    </source>
</evidence>
<dbReference type="PANTHER" id="PTHR47424:SF6">
    <property type="entry name" value="PROLINE UTILIZATION TRANS-ACTIVATOR"/>
    <property type="match status" value="1"/>
</dbReference>
<keyword evidence="1" id="KW-0479">Metal-binding</keyword>
<sequence length="1105" mass="124783">MTSIAGHPSLEPSSVSPPPTQPHPPSQQPHKRVRRLPPEKRQKVSTACDSCKKRKFKCSGSNPCELCVRKGYDCSYTVVDKRSLKSERLLMLRQQKRLQEQMDVQGGSSQTPQQYEHDINKGPFYTTTQAQQQRFQQQDFNAQPQAQPLVQHQQQHALQNPPPPPPPPQPPHPFPANVVYQQQPYPNQQITPPDAPPYQSPQAQQPQQYPPQYPQPQVQLYQVPPNYQAGPPPPAPPVPLSSSQYPPYPPPQRLSVPISPRYAMQPYPPQGQDSYAADTRSSYSSRPPSYSQGQFYDPPSSAGSMGPPGNQLPLQPQPKPQPQAEPRRESQSPLPQPYYQNQHPNVQSLPPQRHQNYQYGAPSFAQSQQERSPRPSSQLDPQNHTYAIPHVQHEQQPPQHVKKEIQMSQKSANILTPDSPGSNMAEKQGAGSFPKFLQPLLSFPSKIHKEGDSSKLPEATSSTSVKTEVGSKNTRKERTSAASTLQNEVDSNAVLDEEIANEVGDGGADSSESKDGVSNQAGKSCILLNDKSGTFRYMGETSPLSVLYETRNIFYQYVGKTKLTEDLRGCPVIDKPLKVEAEVVAHLPPPRERDLYIEQFKRNINDTFFVYELKKFYIDVVDPVYLDPVNVEHQQKLVQLYFVLAIGATYLSFSKKDPHATLGAKYFESGLLIQNSLPEDSEIWCVVAHYLQFHYYQSILKKSTAWIHLNLAIKFAQSLGLHRNFVNEQFSQLSDECEYRKRIFRSLYCSDRISSVFIGRPLAVNDYDWDDPTRYKSSKTLISSSLNFNAKCQIELARISHLIGKIVANFYQNRIIDINRTKNLAVQLKLWSKNLDPLLSVENIFKPKELPHNEDGGNTQIVLMMHLLQLFAIMLLCRPFFMYDAVSHVNTAFPKTTTLRDKSSSRQFIQAATKASILAVKLMNHYINTSFKEVKRMECYIIITCCFYSSIFIGISILNGNYQFDTVGGEEEEQGSYTETEMMNLLRNAVFILNHYSTCNKGAERYAEIGSDLIDALANRHKSGSATSGESMNEAGDTTNESLLDGDEVFNYFNFTDDANAQDLQNLIDFQQFFVSSDITTGSVSDSSNMPYDYGNYDLFFGDKY</sequence>
<dbReference type="SMART" id="SM00906">
    <property type="entry name" value="Fungal_trans"/>
    <property type="match status" value="1"/>
</dbReference>
<keyword evidence="4" id="KW-0539">Nucleus</keyword>